<reference evidence="2" key="1">
    <citation type="submission" date="2021-02" db="EMBL/GenBank/DDBJ databases">
        <title>Infant gut strain persistence is associated with maternal origin, phylogeny, and functional potential including surface adhesion and iron acquisition.</title>
        <authorList>
            <person name="Lou Y.C."/>
        </authorList>
    </citation>
    <scope>NUCLEOTIDE SEQUENCE</scope>
    <source>
        <strain evidence="2">L3_106_000M1_dasL3_106_000M1_concoct_15</strain>
    </source>
</reference>
<dbReference type="AlphaFoldDB" id="A0A943ECH9"/>
<name>A0A943ECH9_9FIRM</name>
<keyword evidence="1" id="KW-0812">Transmembrane</keyword>
<keyword evidence="1" id="KW-0472">Membrane</keyword>
<dbReference type="EMBL" id="JAGZCZ010000005">
    <property type="protein sequence ID" value="MBS5519657.1"/>
    <property type="molecule type" value="Genomic_DNA"/>
</dbReference>
<evidence type="ECO:0000313" key="2">
    <source>
        <dbReference type="EMBL" id="MBS5519657.1"/>
    </source>
</evidence>
<comment type="caution">
    <text evidence="2">The sequence shown here is derived from an EMBL/GenBank/DDBJ whole genome shotgun (WGS) entry which is preliminary data.</text>
</comment>
<proteinExistence type="predicted"/>
<sequence length="96" mass="11263">MNDLIIEILKTTLTMLIGSLIGYCYGYYIGLRAVRKGMQLLLRISLNKMYEAFHHILPTADEKRLFDEMFTVYESLADNGVMDAKHREVLFMRERL</sequence>
<evidence type="ECO:0000313" key="3">
    <source>
        <dbReference type="Proteomes" id="UP000754226"/>
    </source>
</evidence>
<evidence type="ECO:0000256" key="1">
    <source>
        <dbReference type="SAM" id="Phobius"/>
    </source>
</evidence>
<accession>A0A943ECH9</accession>
<feature type="transmembrane region" description="Helical" evidence="1">
    <location>
        <begin position="12"/>
        <end position="31"/>
    </location>
</feature>
<organism evidence="2 3">
    <name type="scientific">Acidaminococcus intestini</name>
    <dbReference type="NCBI Taxonomy" id="187327"/>
    <lineage>
        <taxon>Bacteria</taxon>
        <taxon>Bacillati</taxon>
        <taxon>Bacillota</taxon>
        <taxon>Negativicutes</taxon>
        <taxon>Acidaminococcales</taxon>
        <taxon>Acidaminococcaceae</taxon>
        <taxon>Acidaminococcus</taxon>
    </lineage>
</organism>
<gene>
    <name evidence="2" type="ORF">KHX13_04910</name>
</gene>
<protein>
    <submittedName>
        <fullName evidence="2">Uncharacterized protein</fullName>
    </submittedName>
</protein>
<keyword evidence="1" id="KW-1133">Transmembrane helix</keyword>
<dbReference type="Proteomes" id="UP000754226">
    <property type="component" value="Unassembled WGS sequence"/>
</dbReference>